<organism evidence="2 3">
    <name type="scientific">Pseudomonas protegens</name>
    <dbReference type="NCBI Taxonomy" id="380021"/>
    <lineage>
        <taxon>Bacteria</taxon>
        <taxon>Pseudomonadati</taxon>
        <taxon>Pseudomonadota</taxon>
        <taxon>Gammaproteobacteria</taxon>
        <taxon>Pseudomonadales</taxon>
        <taxon>Pseudomonadaceae</taxon>
        <taxon>Pseudomonas</taxon>
    </lineage>
</organism>
<comment type="caution">
    <text evidence="2">The sequence shown here is derived from an EMBL/GenBank/DDBJ whole genome shotgun (WGS) entry which is preliminary data.</text>
</comment>
<feature type="region of interest" description="Disordered" evidence="1">
    <location>
        <begin position="1"/>
        <end position="63"/>
    </location>
</feature>
<evidence type="ECO:0000313" key="3">
    <source>
        <dbReference type="Proteomes" id="UP000248188"/>
    </source>
</evidence>
<dbReference type="EMBL" id="QJRN01000012">
    <property type="protein sequence ID" value="PYC33782.1"/>
    <property type="molecule type" value="Genomic_DNA"/>
</dbReference>
<accession>A0A9Q6ICZ7</accession>
<feature type="compositionally biased region" description="Polar residues" evidence="1">
    <location>
        <begin position="53"/>
        <end position="63"/>
    </location>
</feature>
<feature type="compositionally biased region" description="Basic and acidic residues" evidence="1">
    <location>
        <begin position="12"/>
        <end position="24"/>
    </location>
</feature>
<sequence length="63" mass="7099">MAAAHGSMPEFGHAEPRRGTEWRGKALWLLWGPKVTRRKGETTSRRPRRNGYAPQTATVRATP</sequence>
<protein>
    <submittedName>
        <fullName evidence="2">Uncharacterized protein</fullName>
    </submittedName>
</protein>
<dbReference type="AlphaFoldDB" id="A0A9Q6ICZ7"/>
<dbReference type="Proteomes" id="UP000248188">
    <property type="component" value="Unassembled WGS sequence"/>
</dbReference>
<name>A0A9Q6ICZ7_9PSED</name>
<evidence type="ECO:0000313" key="2">
    <source>
        <dbReference type="EMBL" id="PYC33782.1"/>
    </source>
</evidence>
<reference evidence="2 3" key="1">
    <citation type="submission" date="2018-06" db="EMBL/GenBank/DDBJ databases">
        <title>Pseudomonas diversity within urban Lake Michigan freshwaters.</title>
        <authorList>
            <person name="Batrich M."/>
            <person name="Hatzopoulos T."/>
            <person name="Putonti C."/>
        </authorList>
    </citation>
    <scope>NUCLEOTIDE SEQUENCE [LARGE SCALE GENOMIC DNA]</scope>
    <source>
        <strain evidence="2 3">MB-090624</strain>
    </source>
</reference>
<gene>
    <name evidence="2" type="ORF">DMX08_18875</name>
</gene>
<evidence type="ECO:0000256" key="1">
    <source>
        <dbReference type="SAM" id="MobiDB-lite"/>
    </source>
</evidence>
<proteinExistence type="predicted"/>